<organism evidence="4 5">
    <name type="scientific">Dipteronia dyeriana</name>
    <dbReference type="NCBI Taxonomy" id="168575"/>
    <lineage>
        <taxon>Eukaryota</taxon>
        <taxon>Viridiplantae</taxon>
        <taxon>Streptophyta</taxon>
        <taxon>Embryophyta</taxon>
        <taxon>Tracheophyta</taxon>
        <taxon>Spermatophyta</taxon>
        <taxon>Magnoliopsida</taxon>
        <taxon>eudicotyledons</taxon>
        <taxon>Gunneridae</taxon>
        <taxon>Pentapetalae</taxon>
        <taxon>rosids</taxon>
        <taxon>malvids</taxon>
        <taxon>Sapindales</taxon>
        <taxon>Sapindaceae</taxon>
        <taxon>Hippocastanoideae</taxon>
        <taxon>Acereae</taxon>
        <taxon>Dipteronia</taxon>
    </lineage>
</organism>
<evidence type="ECO:0000313" key="5">
    <source>
        <dbReference type="Proteomes" id="UP001280121"/>
    </source>
</evidence>
<dbReference type="InterPro" id="IPR003676">
    <property type="entry name" value="SAUR_fam"/>
</dbReference>
<keyword evidence="3" id="KW-0341">Growth regulation</keyword>
<keyword evidence="2" id="KW-0217">Developmental protein</keyword>
<dbReference type="AlphaFoldDB" id="A0AAE0CVB4"/>
<dbReference type="PANTHER" id="PTHR31175:SF122">
    <property type="entry name" value="AUXIN-RESPONSIVE PROTEIN SAUR64-LIKE"/>
    <property type="match status" value="1"/>
</dbReference>
<reference evidence="4" key="1">
    <citation type="journal article" date="2023" name="Plant J.">
        <title>Genome sequences and population genomics provide insights into the demographic history, inbreeding, and mutation load of two 'living fossil' tree species of Dipteronia.</title>
        <authorList>
            <person name="Feng Y."/>
            <person name="Comes H.P."/>
            <person name="Chen J."/>
            <person name="Zhu S."/>
            <person name="Lu R."/>
            <person name="Zhang X."/>
            <person name="Li P."/>
            <person name="Qiu J."/>
            <person name="Olsen K.M."/>
            <person name="Qiu Y."/>
        </authorList>
    </citation>
    <scope>NUCLEOTIDE SEQUENCE</scope>
    <source>
        <strain evidence="4">KIB01</strain>
    </source>
</reference>
<comment type="similarity">
    <text evidence="1">Belongs to the ARG7 family.</text>
</comment>
<evidence type="ECO:0000313" key="4">
    <source>
        <dbReference type="EMBL" id="KAK2664825.1"/>
    </source>
</evidence>
<proteinExistence type="inferred from homology"/>
<sequence length="90" mass="10046">MLPISYMSNQVFQKLLRMSEDEFGLLVNGPITLPCDAVFMEYAVFLIQGCDDRHLQDALVVSIASSSRCSSILSHSLHHGQTNQPFRVCS</sequence>
<evidence type="ECO:0008006" key="6">
    <source>
        <dbReference type="Google" id="ProtNLM"/>
    </source>
</evidence>
<dbReference type="Pfam" id="PF02519">
    <property type="entry name" value="Auxin_inducible"/>
    <property type="match status" value="1"/>
</dbReference>
<evidence type="ECO:0000256" key="3">
    <source>
        <dbReference type="ARBA" id="ARBA00022604"/>
    </source>
</evidence>
<dbReference type="PANTHER" id="PTHR31175">
    <property type="entry name" value="AUXIN-RESPONSIVE FAMILY PROTEIN"/>
    <property type="match status" value="1"/>
</dbReference>
<comment type="caution">
    <text evidence="4">The sequence shown here is derived from an EMBL/GenBank/DDBJ whole genome shotgun (WGS) entry which is preliminary data.</text>
</comment>
<evidence type="ECO:0000256" key="2">
    <source>
        <dbReference type="ARBA" id="ARBA00022473"/>
    </source>
</evidence>
<dbReference type="Proteomes" id="UP001280121">
    <property type="component" value="Unassembled WGS sequence"/>
</dbReference>
<accession>A0AAE0CVB4</accession>
<keyword evidence="5" id="KW-1185">Reference proteome</keyword>
<dbReference type="GO" id="GO:0009733">
    <property type="term" value="P:response to auxin"/>
    <property type="evidence" value="ECO:0007669"/>
    <property type="project" value="InterPro"/>
</dbReference>
<gene>
    <name evidence="4" type="ORF">Ddye_003399</name>
</gene>
<protein>
    <recommendedName>
        <fullName evidence="6">Small auxin up regulated protein</fullName>
    </recommendedName>
</protein>
<name>A0AAE0CVB4_9ROSI</name>
<evidence type="ECO:0000256" key="1">
    <source>
        <dbReference type="ARBA" id="ARBA00006974"/>
    </source>
</evidence>
<dbReference type="EMBL" id="JANJYI010000001">
    <property type="protein sequence ID" value="KAK2664825.1"/>
    <property type="molecule type" value="Genomic_DNA"/>
</dbReference>